<name>A0ACC2X910_9TREE</name>
<sequence>MASKCVRSTALLARHGAAATRSSRLIVRHVTSDAKGAVSASRPATIPTTPTTASSSSSVLKASSTPAASIPKSKPIQNNPKAGNWPWKTVEFDQATGKTTEERLIYARPPSFRPKMLWFVIAAWIPASVLMSDNLIRGYENEEYEAKEDAKLEAAQTQSSLVESKANTSTAVAATSSPSPSDSRVNEDSHPDLLPVPAATAATHTSQKANSLVPFFTNGQLAATAIVLAGSFMTFVSLAYPTRVITRLAQVRTKASQQDPWKFSIRMETASNQMWTGSWRKARLIEPERMDVGLIRRGTVESPFLRVKIQPSKRDRVIGDAYTYRLDFTKLGKGDHGVPIKKEELDDSSISKKPRPQEEVVISLRRIEEVFGSLG</sequence>
<comment type="caution">
    <text evidence="1">The sequence shown here is derived from an EMBL/GenBank/DDBJ whole genome shotgun (WGS) entry which is preliminary data.</text>
</comment>
<gene>
    <name evidence="1" type="ORF">QFC24_005563</name>
</gene>
<keyword evidence="2" id="KW-1185">Reference proteome</keyword>
<organism evidence="1 2">
    <name type="scientific">Naganishia onofrii</name>
    <dbReference type="NCBI Taxonomy" id="1851511"/>
    <lineage>
        <taxon>Eukaryota</taxon>
        <taxon>Fungi</taxon>
        <taxon>Dikarya</taxon>
        <taxon>Basidiomycota</taxon>
        <taxon>Agaricomycotina</taxon>
        <taxon>Tremellomycetes</taxon>
        <taxon>Filobasidiales</taxon>
        <taxon>Filobasidiaceae</taxon>
        <taxon>Naganishia</taxon>
    </lineage>
</organism>
<accession>A0ACC2X910</accession>
<dbReference type="Proteomes" id="UP001234202">
    <property type="component" value="Unassembled WGS sequence"/>
</dbReference>
<evidence type="ECO:0000313" key="2">
    <source>
        <dbReference type="Proteomes" id="UP001234202"/>
    </source>
</evidence>
<dbReference type="EMBL" id="JASBWV010000023">
    <property type="protein sequence ID" value="KAJ9119849.1"/>
    <property type="molecule type" value="Genomic_DNA"/>
</dbReference>
<proteinExistence type="predicted"/>
<reference evidence="1" key="1">
    <citation type="submission" date="2023-04" db="EMBL/GenBank/DDBJ databases">
        <title>Draft Genome sequencing of Naganishia species isolated from polar environments using Oxford Nanopore Technology.</title>
        <authorList>
            <person name="Leo P."/>
            <person name="Venkateswaran K."/>
        </authorList>
    </citation>
    <scope>NUCLEOTIDE SEQUENCE</scope>
    <source>
        <strain evidence="1">DBVPG 5303</strain>
    </source>
</reference>
<evidence type="ECO:0000313" key="1">
    <source>
        <dbReference type="EMBL" id="KAJ9119849.1"/>
    </source>
</evidence>
<protein>
    <submittedName>
        <fullName evidence="1">Uncharacterized protein</fullName>
    </submittedName>
</protein>